<proteinExistence type="predicted"/>
<sequence>MLRDFAKHDEDFGHLKQTYELWTNATISAASKVLIDAENARQLVYLIGYREGEAPPERDQRIRGQIAA</sequence>
<name>A0ABS6RLI5_9PSED</name>
<dbReference type="RefSeq" id="WP_217864058.1">
    <property type="nucleotide sequence ID" value="NZ_JAHSTX010000001.1"/>
</dbReference>
<protein>
    <submittedName>
        <fullName evidence="1">Uncharacterized protein</fullName>
    </submittedName>
</protein>
<dbReference type="Proteomes" id="UP001048763">
    <property type="component" value="Unassembled WGS sequence"/>
</dbReference>
<organism evidence="1 2">
    <name type="scientific">Pseudomonas triticicola</name>
    <dbReference type="NCBI Taxonomy" id="2842345"/>
    <lineage>
        <taxon>Bacteria</taxon>
        <taxon>Pseudomonadati</taxon>
        <taxon>Pseudomonadota</taxon>
        <taxon>Gammaproteobacteria</taxon>
        <taxon>Pseudomonadales</taxon>
        <taxon>Pseudomonadaceae</taxon>
        <taxon>Pseudomonas</taxon>
    </lineage>
</organism>
<reference evidence="1" key="1">
    <citation type="submission" date="2021-06" db="EMBL/GenBank/DDBJ databases">
        <title>Updating the genus Pseudomonas: Description of 43 new species and partition of the Pseudomonas putida group.</title>
        <authorList>
            <person name="Girard L."/>
            <person name="Lood C."/>
            <person name="Vandamme P."/>
            <person name="Rokni-Zadeh H."/>
            <person name="Van Noort V."/>
            <person name="Hofte M."/>
            <person name="Lavigne R."/>
            <person name="De Mot R."/>
        </authorList>
    </citation>
    <scope>NUCLEOTIDE SEQUENCE</scope>
    <source>
        <strain evidence="1">SWRI88</strain>
    </source>
</reference>
<accession>A0ABS6RLI5</accession>
<evidence type="ECO:0000313" key="1">
    <source>
        <dbReference type="EMBL" id="MBV4547040.1"/>
    </source>
</evidence>
<evidence type="ECO:0000313" key="2">
    <source>
        <dbReference type="Proteomes" id="UP001048763"/>
    </source>
</evidence>
<keyword evidence="2" id="KW-1185">Reference proteome</keyword>
<gene>
    <name evidence="1" type="ORF">KVG85_13110</name>
</gene>
<dbReference type="EMBL" id="JAHSTX010000001">
    <property type="protein sequence ID" value="MBV4547040.1"/>
    <property type="molecule type" value="Genomic_DNA"/>
</dbReference>
<comment type="caution">
    <text evidence="1">The sequence shown here is derived from an EMBL/GenBank/DDBJ whole genome shotgun (WGS) entry which is preliminary data.</text>
</comment>